<comment type="caution">
    <text evidence="1">The sequence shown here is derived from an EMBL/GenBank/DDBJ whole genome shotgun (WGS) entry which is preliminary data.</text>
</comment>
<sequence length="552" mass="61989">MQRQVSVRSPIINQCWIGFGSAGSQSTTEAPLKTYEKAIYVAFGSIRIKVTEESSDVPKLQMVLQTALIDFVKDLGKNSEKAKSCTRDINEVRQLMDRDILDDEGARLAFLQRAEEVLKNTEKIFCDGIRKGVEDFQDRLIDFQESNVKEAKITIKQRAAELENQKRLGTATVVSETVDTQAVSDAIAIAVPAEQYSGIVSLLVRLGLTMGKNKLQDEFDQRMIELEEAQQDCSRAILSVDSFDSAAKSAWSSLGDCTNFPLEVQRFIRQLHRSLLGFQGRVIAPGSVVNLQRQWLQLLGLVNGYQTTVLEIVEVAPLFEERSMTDEVEAFGKRITGLHNIFNQLCTAEDIIEDAQRMPLLTKVYELSECTVKQLGKIQEVFIRWHAYSNSESMDTFYFIPEILDMTRNIGSFDWSVQPLCARIKLILRDDFHRKKAKRAQEKREREKSIGVAQIRGFRSVVSEAEGLAVLERVDAILKGITEFSTEFGAALLYFDGRRGGGAGRAAVVGSAPHSPCYPKNPFKVPRQITEQVMSMLRSETSKLSQLPVPKN</sequence>
<organism evidence="1 2">
    <name type="scientific">Macrolepiota fuliginosa MF-IS2</name>
    <dbReference type="NCBI Taxonomy" id="1400762"/>
    <lineage>
        <taxon>Eukaryota</taxon>
        <taxon>Fungi</taxon>
        <taxon>Dikarya</taxon>
        <taxon>Basidiomycota</taxon>
        <taxon>Agaricomycotina</taxon>
        <taxon>Agaricomycetes</taxon>
        <taxon>Agaricomycetidae</taxon>
        <taxon>Agaricales</taxon>
        <taxon>Agaricineae</taxon>
        <taxon>Agaricaceae</taxon>
        <taxon>Macrolepiota</taxon>
    </lineage>
</organism>
<keyword evidence="2" id="KW-1185">Reference proteome</keyword>
<evidence type="ECO:0000313" key="1">
    <source>
        <dbReference type="EMBL" id="KAF9442303.1"/>
    </source>
</evidence>
<reference evidence="1" key="1">
    <citation type="submission" date="2020-11" db="EMBL/GenBank/DDBJ databases">
        <authorList>
            <consortium name="DOE Joint Genome Institute"/>
            <person name="Ahrendt S."/>
            <person name="Riley R."/>
            <person name="Andreopoulos W."/>
            <person name="Labutti K."/>
            <person name="Pangilinan J."/>
            <person name="Ruiz-Duenas F.J."/>
            <person name="Barrasa J.M."/>
            <person name="Sanchez-Garcia M."/>
            <person name="Camarero S."/>
            <person name="Miyauchi S."/>
            <person name="Serrano A."/>
            <person name="Linde D."/>
            <person name="Babiker R."/>
            <person name="Drula E."/>
            <person name="Ayuso-Fernandez I."/>
            <person name="Pacheco R."/>
            <person name="Padilla G."/>
            <person name="Ferreira P."/>
            <person name="Barriuso J."/>
            <person name="Kellner H."/>
            <person name="Castanera R."/>
            <person name="Alfaro M."/>
            <person name="Ramirez L."/>
            <person name="Pisabarro A.G."/>
            <person name="Kuo A."/>
            <person name="Tritt A."/>
            <person name="Lipzen A."/>
            <person name="He G."/>
            <person name="Yan M."/>
            <person name="Ng V."/>
            <person name="Cullen D."/>
            <person name="Martin F."/>
            <person name="Rosso M.-N."/>
            <person name="Henrissat B."/>
            <person name="Hibbett D."/>
            <person name="Martinez A.T."/>
            <person name="Grigoriev I.V."/>
        </authorList>
    </citation>
    <scope>NUCLEOTIDE SEQUENCE</scope>
    <source>
        <strain evidence="1">MF-IS2</strain>
    </source>
</reference>
<protein>
    <submittedName>
        <fullName evidence="1">Uncharacterized protein</fullName>
    </submittedName>
</protein>
<dbReference type="AlphaFoldDB" id="A0A9P5X0L5"/>
<proteinExistence type="predicted"/>
<gene>
    <name evidence="1" type="ORF">P691DRAFT_779464</name>
</gene>
<dbReference type="Proteomes" id="UP000807342">
    <property type="component" value="Unassembled WGS sequence"/>
</dbReference>
<dbReference type="EMBL" id="MU151659">
    <property type="protein sequence ID" value="KAF9442303.1"/>
    <property type="molecule type" value="Genomic_DNA"/>
</dbReference>
<evidence type="ECO:0000313" key="2">
    <source>
        <dbReference type="Proteomes" id="UP000807342"/>
    </source>
</evidence>
<name>A0A9P5X0L5_9AGAR</name>
<accession>A0A9P5X0L5</accession>